<dbReference type="InterPro" id="IPR018786">
    <property type="entry name" value="Mit_KHE1"/>
</dbReference>
<dbReference type="GO" id="GO:0005743">
    <property type="term" value="C:mitochondrial inner membrane"/>
    <property type="evidence" value="ECO:0007669"/>
    <property type="project" value="TreeGrafter"/>
</dbReference>
<dbReference type="GO" id="GO:0006813">
    <property type="term" value="P:potassium ion transport"/>
    <property type="evidence" value="ECO:0007669"/>
    <property type="project" value="TreeGrafter"/>
</dbReference>
<comment type="caution">
    <text evidence="2">The sequence shown here is derived from an EMBL/GenBank/DDBJ whole genome shotgun (WGS) entry which is preliminary data.</text>
</comment>
<feature type="transmembrane region" description="Helical" evidence="1">
    <location>
        <begin position="148"/>
        <end position="170"/>
    </location>
</feature>
<dbReference type="PANTHER" id="PTHR28062">
    <property type="entry name" value="K+-H+ EXCHANGE-LIKE PROTEIN"/>
    <property type="match status" value="1"/>
</dbReference>
<evidence type="ECO:0000256" key="1">
    <source>
        <dbReference type="SAM" id="Phobius"/>
    </source>
</evidence>
<dbReference type="EMBL" id="CM026421">
    <property type="protein sequence ID" value="KAG0589653.1"/>
    <property type="molecule type" value="Genomic_DNA"/>
</dbReference>
<dbReference type="PANTHER" id="PTHR28062:SF1">
    <property type="entry name" value="TRANSMEMBRANE PROTEIN"/>
    <property type="match status" value="1"/>
</dbReference>
<sequence length="262" mass="29571">MGTKIFAFPVRGRRWCFSALVPDVPTGKYSSVVTLSQLWERLQSLPQVTDRAELIESFATAKMHKNWSELGAQPIGSFGHRMHSFGQSLLNRLPAEEQFLKTVPKDTPKVELVFPSSLNPRLVRRRLRYLAHRGSLYHQKLLYGSISLLPFSVLFGILPGPNVFLFWNLFRAHAHWRALQGSTRLKMLLTEGETEASTAEIDEAPRNSLQNISWVFSPSKELEVLAKPADVMAGIIQPSTVSAISKTFNLNSEEVLRWIASK</sequence>
<gene>
    <name evidence="2" type="ORF">KC19_1G037000</name>
</gene>
<evidence type="ECO:0000313" key="2">
    <source>
        <dbReference type="EMBL" id="KAG0589653.1"/>
    </source>
</evidence>
<keyword evidence="3" id="KW-1185">Reference proteome</keyword>
<proteinExistence type="predicted"/>
<accession>A0A8T0J4F4</accession>
<keyword evidence="1" id="KW-0472">Membrane</keyword>
<dbReference type="AlphaFoldDB" id="A0A8T0J4F4"/>
<keyword evidence="1" id="KW-0812">Transmembrane</keyword>
<protein>
    <submittedName>
        <fullName evidence="2">Uncharacterized protein</fullName>
    </submittedName>
</protein>
<organism evidence="2 3">
    <name type="scientific">Ceratodon purpureus</name>
    <name type="common">Fire moss</name>
    <name type="synonym">Dicranum purpureum</name>
    <dbReference type="NCBI Taxonomy" id="3225"/>
    <lineage>
        <taxon>Eukaryota</taxon>
        <taxon>Viridiplantae</taxon>
        <taxon>Streptophyta</taxon>
        <taxon>Embryophyta</taxon>
        <taxon>Bryophyta</taxon>
        <taxon>Bryophytina</taxon>
        <taxon>Bryopsida</taxon>
        <taxon>Dicranidae</taxon>
        <taxon>Pseudoditrichales</taxon>
        <taxon>Ditrichaceae</taxon>
        <taxon>Ceratodon</taxon>
    </lineage>
</organism>
<dbReference type="Proteomes" id="UP000822688">
    <property type="component" value="Chromosome 1"/>
</dbReference>
<dbReference type="GO" id="GO:1902600">
    <property type="term" value="P:proton transmembrane transport"/>
    <property type="evidence" value="ECO:0007669"/>
    <property type="project" value="TreeGrafter"/>
</dbReference>
<evidence type="ECO:0000313" key="3">
    <source>
        <dbReference type="Proteomes" id="UP000822688"/>
    </source>
</evidence>
<keyword evidence="1" id="KW-1133">Transmembrane helix</keyword>
<reference evidence="2" key="1">
    <citation type="submission" date="2020-06" db="EMBL/GenBank/DDBJ databases">
        <title>WGS assembly of Ceratodon purpureus strain R40.</title>
        <authorList>
            <person name="Carey S.B."/>
            <person name="Jenkins J."/>
            <person name="Shu S."/>
            <person name="Lovell J.T."/>
            <person name="Sreedasyam A."/>
            <person name="Maumus F."/>
            <person name="Tiley G.P."/>
            <person name="Fernandez-Pozo N."/>
            <person name="Barry K."/>
            <person name="Chen C."/>
            <person name="Wang M."/>
            <person name="Lipzen A."/>
            <person name="Daum C."/>
            <person name="Saski C.A."/>
            <person name="Payton A.C."/>
            <person name="Mcbreen J.C."/>
            <person name="Conrad R.E."/>
            <person name="Kollar L.M."/>
            <person name="Olsson S."/>
            <person name="Huttunen S."/>
            <person name="Landis J.B."/>
            <person name="Wickett N.J."/>
            <person name="Johnson M.G."/>
            <person name="Rensing S.A."/>
            <person name="Grimwood J."/>
            <person name="Schmutz J."/>
            <person name="Mcdaniel S.F."/>
        </authorList>
    </citation>
    <scope>NUCLEOTIDE SEQUENCE</scope>
    <source>
        <strain evidence="2">R40</strain>
    </source>
</reference>
<dbReference type="Pfam" id="PF10173">
    <property type="entry name" value="Mit_KHE1"/>
    <property type="match status" value="1"/>
</dbReference>
<name>A0A8T0J4F4_CERPU</name>